<dbReference type="Pfam" id="PF00132">
    <property type="entry name" value="Hexapep"/>
    <property type="match status" value="3"/>
</dbReference>
<evidence type="ECO:0000256" key="7">
    <source>
        <dbReference type="ARBA" id="ARBA00022695"/>
    </source>
</evidence>
<accession>A0A1E3GYE2</accession>
<evidence type="ECO:0000256" key="3">
    <source>
        <dbReference type="ARBA" id="ARBA00007707"/>
    </source>
</evidence>
<dbReference type="EMBL" id="MCRJ01000112">
    <property type="protein sequence ID" value="ODN69063.1"/>
    <property type="molecule type" value="Genomic_DNA"/>
</dbReference>
<dbReference type="AlphaFoldDB" id="A0A1E3GYE2"/>
<evidence type="ECO:0000313" key="19">
    <source>
        <dbReference type="EMBL" id="ODN69063.1"/>
    </source>
</evidence>
<dbReference type="GO" id="GO:0006048">
    <property type="term" value="P:UDP-N-acetylglucosamine biosynthetic process"/>
    <property type="evidence" value="ECO:0007669"/>
    <property type="project" value="InterPro"/>
</dbReference>
<evidence type="ECO:0000256" key="18">
    <source>
        <dbReference type="SAM" id="MobiDB-lite"/>
    </source>
</evidence>
<dbReference type="PANTHER" id="PTHR43584:SF3">
    <property type="entry name" value="BIFUNCTIONAL PROTEIN GLMU"/>
    <property type="match status" value="1"/>
</dbReference>
<dbReference type="GO" id="GO:0003977">
    <property type="term" value="F:UDP-N-acetylglucosamine diphosphorylase activity"/>
    <property type="evidence" value="ECO:0007669"/>
    <property type="project" value="UniProtKB-EC"/>
</dbReference>
<dbReference type="PANTHER" id="PTHR43584">
    <property type="entry name" value="NUCLEOTIDYL TRANSFERASE"/>
    <property type="match status" value="1"/>
</dbReference>
<comment type="catalytic activity">
    <reaction evidence="16">
        <text>N-acetyl-alpha-D-glucosamine 1-phosphate + UTP + H(+) = UDP-N-acetyl-alpha-D-glucosamine + diphosphate</text>
        <dbReference type="Rhea" id="RHEA:13509"/>
        <dbReference type="ChEBI" id="CHEBI:15378"/>
        <dbReference type="ChEBI" id="CHEBI:33019"/>
        <dbReference type="ChEBI" id="CHEBI:46398"/>
        <dbReference type="ChEBI" id="CHEBI:57705"/>
        <dbReference type="ChEBI" id="CHEBI:57776"/>
        <dbReference type="EC" id="2.7.7.23"/>
    </reaction>
</comment>
<evidence type="ECO:0000256" key="9">
    <source>
        <dbReference type="ARBA" id="ARBA00022842"/>
    </source>
</evidence>
<organism evidence="19 20">
    <name type="scientific">Methylobrevis pamukkalensis</name>
    <dbReference type="NCBI Taxonomy" id="1439726"/>
    <lineage>
        <taxon>Bacteria</taxon>
        <taxon>Pseudomonadati</taxon>
        <taxon>Pseudomonadota</taxon>
        <taxon>Alphaproteobacteria</taxon>
        <taxon>Hyphomicrobiales</taxon>
        <taxon>Pleomorphomonadaceae</taxon>
        <taxon>Methylobrevis</taxon>
    </lineage>
</organism>
<dbReference type="GO" id="GO:0005737">
    <property type="term" value="C:cytoplasm"/>
    <property type="evidence" value="ECO:0007669"/>
    <property type="project" value="UniProtKB-SubCell"/>
</dbReference>
<evidence type="ECO:0000256" key="10">
    <source>
        <dbReference type="ARBA" id="ARBA00022960"/>
    </source>
</evidence>
<dbReference type="InterPro" id="IPR011004">
    <property type="entry name" value="Trimer_LpxA-like_sf"/>
</dbReference>
<feature type="region of interest" description="Disordered" evidence="18">
    <location>
        <begin position="292"/>
        <end position="317"/>
    </location>
</feature>
<dbReference type="SUPFAM" id="SSF53448">
    <property type="entry name" value="Nucleotide-diphospho-sugar transferases"/>
    <property type="match status" value="1"/>
</dbReference>
<dbReference type="GO" id="GO:0046872">
    <property type="term" value="F:metal ion binding"/>
    <property type="evidence" value="ECO:0007669"/>
    <property type="project" value="UniProtKB-KW"/>
</dbReference>
<dbReference type="InterPro" id="IPR050065">
    <property type="entry name" value="GlmU-like"/>
</dbReference>
<keyword evidence="8" id="KW-0479">Metal-binding</keyword>
<comment type="similarity">
    <text evidence="3">In the C-terminal section; belongs to the transferase hexapeptide repeat family.</text>
</comment>
<keyword evidence="7" id="KW-0548">Nucleotidyltransferase</keyword>
<dbReference type="GO" id="GO:0009252">
    <property type="term" value="P:peptidoglycan biosynthetic process"/>
    <property type="evidence" value="ECO:0007669"/>
    <property type="project" value="UniProtKB-KW"/>
</dbReference>
<keyword evidence="20" id="KW-1185">Reference proteome</keyword>
<keyword evidence="14" id="KW-0961">Cell wall biogenesis/degradation</keyword>
<keyword evidence="13" id="KW-0012">Acyltransferase</keyword>
<dbReference type="Proteomes" id="UP000094622">
    <property type="component" value="Unassembled WGS sequence"/>
</dbReference>
<evidence type="ECO:0000256" key="6">
    <source>
        <dbReference type="ARBA" id="ARBA00022679"/>
    </source>
</evidence>
<sequence>MLGFEPADPTGYGRLVIENDRLARIVEEKDADPLEKAIRLCNAGIMGFSGSHALALLEKIGNANAKGEYYLTDAVSLAAGSGLATRVVMGDAVEVQGVNDRIQLAAVEADFQARRRLEAMRDGATLVAPGTVFFSADTVLGRDVLVEPNVVFGPGVRVADGATIRAFSHLEAASVGEGAIIGPYARLRPGAQIGASAHIGNFVEIKNADIGEGAKINHLTYVGDASVGPASNVGAGTITCNYDGVFKHRTTIGAGVFVGSNTTLIAPVSIGDGGYTAAGSVITADVPPDAMGLRPGAAGGQGRGGTPDAGKAGAQEAGGVMRTCGGAHVRGAGRRRRVRLAACSLAPPSHPRVILRA</sequence>
<comment type="function">
    <text evidence="17">Catalyzes the last two sequential reactions in the de novo biosynthetic pathway for UDP-N-acetylglucosamine (UDP-GlcNAc). The C-terminal domain catalyzes the transfer of acetyl group from acetyl coenzyme A to glucosamine-1-phosphate (GlcN-1-P) to produce N-acetylglucosamine-1-phosphate (GlcNAc-1-P), which is converted into UDP-GlcNAc by the transfer of uridine 5-monophosphate (from uridine 5-triphosphate), a reaction catalyzed by the N-terminal domain.</text>
</comment>
<keyword evidence="12" id="KW-0511">Multifunctional enzyme</keyword>
<keyword evidence="11" id="KW-0573">Peptidoglycan synthesis</keyword>
<dbReference type="SUPFAM" id="SSF51161">
    <property type="entry name" value="Trimeric LpxA-like enzymes"/>
    <property type="match status" value="1"/>
</dbReference>
<name>A0A1E3GYE2_9HYPH</name>
<dbReference type="PATRIC" id="fig|1439726.3.peg.3827"/>
<comment type="catalytic activity">
    <reaction evidence="15">
        <text>alpha-D-glucosamine 1-phosphate + acetyl-CoA = N-acetyl-alpha-D-glucosamine 1-phosphate + CoA + H(+)</text>
        <dbReference type="Rhea" id="RHEA:13725"/>
        <dbReference type="ChEBI" id="CHEBI:15378"/>
        <dbReference type="ChEBI" id="CHEBI:57287"/>
        <dbReference type="ChEBI" id="CHEBI:57288"/>
        <dbReference type="ChEBI" id="CHEBI:57776"/>
        <dbReference type="ChEBI" id="CHEBI:58516"/>
        <dbReference type="EC" id="2.3.1.157"/>
    </reaction>
</comment>
<comment type="similarity">
    <text evidence="4">In the N-terminal section; belongs to the N-acetylglucosamine-1-phosphate uridyltransferase family.</text>
</comment>
<evidence type="ECO:0000256" key="11">
    <source>
        <dbReference type="ARBA" id="ARBA00022984"/>
    </source>
</evidence>
<evidence type="ECO:0000256" key="4">
    <source>
        <dbReference type="ARBA" id="ARBA00007947"/>
    </source>
</evidence>
<dbReference type="InterPro" id="IPR038009">
    <property type="entry name" value="GlmU_C_LbH"/>
</dbReference>
<evidence type="ECO:0000256" key="13">
    <source>
        <dbReference type="ARBA" id="ARBA00023315"/>
    </source>
</evidence>
<dbReference type="CDD" id="cd03353">
    <property type="entry name" value="LbH_GlmU_C"/>
    <property type="match status" value="1"/>
</dbReference>
<comment type="subcellular location">
    <subcellularLocation>
        <location evidence="2">Cytoplasm</location>
    </subcellularLocation>
</comment>
<dbReference type="InterPro" id="IPR029044">
    <property type="entry name" value="Nucleotide-diphossugar_trans"/>
</dbReference>
<protein>
    <submittedName>
        <fullName evidence="19">Bifunctional protein GlmU</fullName>
    </submittedName>
</protein>
<evidence type="ECO:0000256" key="1">
    <source>
        <dbReference type="ARBA" id="ARBA00001946"/>
    </source>
</evidence>
<proteinExistence type="inferred from homology"/>
<dbReference type="GO" id="GO:0019134">
    <property type="term" value="F:glucosamine-1-phosphate N-acetyltransferase activity"/>
    <property type="evidence" value="ECO:0007669"/>
    <property type="project" value="UniProtKB-EC"/>
</dbReference>
<evidence type="ECO:0000256" key="16">
    <source>
        <dbReference type="ARBA" id="ARBA00048493"/>
    </source>
</evidence>
<dbReference type="Gene3D" id="3.90.550.10">
    <property type="entry name" value="Spore Coat Polysaccharide Biosynthesis Protein SpsA, Chain A"/>
    <property type="match status" value="1"/>
</dbReference>
<dbReference type="GO" id="GO:0008360">
    <property type="term" value="P:regulation of cell shape"/>
    <property type="evidence" value="ECO:0007669"/>
    <property type="project" value="UniProtKB-KW"/>
</dbReference>
<evidence type="ECO:0000256" key="8">
    <source>
        <dbReference type="ARBA" id="ARBA00022723"/>
    </source>
</evidence>
<reference evidence="19 20" key="1">
    <citation type="submission" date="2016-07" db="EMBL/GenBank/DDBJ databases">
        <title>Draft Genome Sequence of Methylobrevis pamukkalensis PK2.</title>
        <authorList>
            <person name="Vasilenko O.V."/>
            <person name="Doronina N.V."/>
            <person name="Shmareva M.N."/>
            <person name="Tarlachkov S.V."/>
            <person name="Mustakhimov I."/>
            <person name="Trotsenko Y.A."/>
        </authorList>
    </citation>
    <scope>NUCLEOTIDE SEQUENCE [LARGE SCALE GENOMIC DNA]</scope>
    <source>
        <strain evidence="19 20">PK2</strain>
    </source>
</reference>
<comment type="cofactor">
    <cofactor evidence="1">
        <name>Mg(2+)</name>
        <dbReference type="ChEBI" id="CHEBI:18420"/>
    </cofactor>
</comment>
<evidence type="ECO:0000256" key="2">
    <source>
        <dbReference type="ARBA" id="ARBA00004496"/>
    </source>
</evidence>
<keyword evidence="5" id="KW-0963">Cytoplasm</keyword>
<feature type="compositionally biased region" description="Gly residues" evidence="18">
    <location>
        <begin position="297"/>
        <end position="307"/>
    </location>
</feature>
<keyword evidence="10" id="KW-0133">Cell shape</keyword>
<keyword evidence="6" id="KW-0808">Transferase</keyword>
<evidence type="ECO:0000256" key="5">
    <source>
        <dbReference type="ARBA" id="ARBA00022490"/>
    </source>
</evidence>
<gene>
    <name evidence="19" type="primary">glmU</name>
    <name evidence="19" type="ORF">A6302_03630</name>
</gene>
<evidence type="ECO:0000256" key="15">
    <source>
        <dbReference type="ARBA" id="ARBA00048247"/>
    </source>
</evidence>
<evidence type="ECO:0000256" key="14">
    <source>
        <dbReference type="ARBA" id="ARBA00023316"/>
    </source>
</evidence>
<comment type="caution">
    <text evidence="19">The sequence shown here is derived from an EMBL/GenBank/DDBJ whole genome shotgun (WGS) entry which is preliminary data.</text>
</comment>
<evidence type="ECO:0000256" key="17">
    <source>
        <dbReference type="ARBA" id="ARBA00049628"/>
    </source>
</evidence>
<keyword evidence="9" id="KW-0460">Magnesium</keyword>
<dbReference type="Gene3D" id="2.160.10.10">
    <property type="entry name" value="Hexapeptide repeat proteins"/>
    <property type="match status" value="1"/>
</dbReference>
<dbReference type="GO" id="GO:0071555">
    <property type="term" value="P:cell wall organization"/>
    <property type="evidence" value="ECO:0007669"/>
    <property type="project" value="UniProtKB-KW"/>
</dbReference>
<dbReference type="InterPro" id="IPR001451">
    <property type="entry name" value="Hexapep"/>
</dbReference>
<evidence type="ECO:0000313" key="20">
    <source>
        <dbReference type="Proteomes" id="UP000094622"/>
    </source>
</evidence>
<evidence type="ECO:0000256" key="12">
    <source>
        <dbReference type="ARBA" id="ARBA00023268"/>
    </source>
</evidence>